<feature type="transmembrane region" description="Helical" evidence="2">
    <location>
        <begin position="49"/>
        <end position="70"/>
    </location>
</feature>
<evidence type="ECO:0000313" key="3">
    <source>
        <dbReference type="EMBL" id="VAX37782.1"/>
    </source>
</evidence>
<feature type="non-terminal residue" evidence="3">
    <location>
        <position position="83"/>
    </location>
</feature>
<dbReference type="EMBL" id="UOGK01000120">
    <property type="protein sequence ID" value="VAX37782.1"/>
    <property type="molecule type" value="Genomic_DNA"/>
</dbReference>
<feature type="region of interest" description="Disordered" evidence="1">
    <location>
        <begin position="1"/>
        <end position="37"/>
    </location>
</feature>
<keyword evidence="2" id="KW-0812">Transmembrane</keyword>
<reference evidence="3" key="1">
    <citation type="submission" date="2018-06" db="EMBL/GenBank/DDBJ databases">
        <authorList>
            <person name="Zhirakovskaya E."/>
        </authorList>
    </citation>
    <scope>NUCLEOTIDE SEQUENCE</scope>
</reference>
<protein>
    <submittedName>
        <fullName evidence="3">Uncharacterized protein</fullName>
    </submittedName>
</protein>
<feature type="compositionally biased region" description="Basic and acidic residues" evidence="1">
    <location>
        <begin position="10"/>
        <end position="20"/>
    </location>
</feature>
<evidence type="ECO:0000256" key="2">
    <source>
        <dbReference type="SAM" id="Phobius"/>
    </source>
</evidence>
<gene>
    <name evidence="3" type="ORF">MNBD_PLANCTO03-2137</name>
</gene>
<organism evidence="3">
    <name type="scientific">hydrothermal vent metagenome</name>
    <dbReference type="NCBI Taxonomy" id="652676"/>
    <lineage>
        <taxon>unclassified sequences</taxon>
        <taxon>metagenomes</taxon>
        <taxon>ecological metagenomes</taxon>
    </lineage>
</organism>
<keyword evidence="2" id="KW-1133">Transmembrane helix</keyword>
<accession>A0A3B1DAK8</accession>
<evidence type="ECO:0000256" key="1">
    <source>
        <dbReference type="SAM" id="MobiDB-lite"/>
    </source>
</evidence>
<name>A0A3B1DAK8_9ZZZZ</name>
<keyword evidence="2" id="KW-0472">Membrane</keyword>
<sequence length="83" mass="8695">MNDGHKHTHSALDTRADAHDPLSPQGQARRNAMLGPLEAAVRTRGRRRLATRSSLAACGLALTVGALVLATKPPTNPASGPHE</sequence>
<proteinExistence type="predicted"/>
<dbReference type="AlphaFoldDB" id="A0A3B1DAK8"/>